<protein>
    <submittedName>
        <fullName evidence="2">Predicted transcriptional regulator YdeE, contains AraC-type DNA-binding domain</fullName>
    </submittedName>
</protein>
<dbReference type="InterPro" id="IPR029441">
    <property type="entry name" value="Cass2"/>
</dbReference>
<feature type="domain" description="AraC effector-binding" evidence="1">
    <location>
        <begin position="1"/>
        <end position="152"/>
    </location>
</feature>
<dbReference type="GO" id="GO:0003677">
    <property type="term" value="F:DNA binding"/>
    <property type="evidence" value="ECO:0007669"/>
    <property type="project" value="UniProtKB-KW"/>
</dbReference>
<evidence type="ECO:0000313" key="2">
    <source>
        <dbReference type="EMBL" id="CAA6809217.1"/>
    </source>
</evidence>
<dbReference type="EMBL" id="CACVAQ010000151">
    <property type="protein sequence ID" value="CAA6809217.1"/>
    <property type="molecule type" value="Genomic_DNA"/>
</dbReference>
<dbReference type="SUPFAM" id="SSF55136">
    <property type="entry name" value="Probable bacterial effector-binding domain"/>
    <property type="match status" value="1"/>
</dbReference>
<dbReference type="PANTHER" id="PTHR36444">
    <property type="entry name" value="TRANSCRIPTIONAL REGULATOR PROTEIN YOBU-RELATED"/>
    <property type="match status" value="1"/>
</dbReference>
<gene>
    <name evidence="2" type="ORF">HELGO_WM36010</name>
</gene>
<dbReference type="SMART" id="SM00871">
    <property type="entry name" value="AraC_E_bind"/>
    <property type="match status" value="1"/>
</dbReference>
<organism evidence="2">
    <name type="scientific">uncultured Aureispira sp</name>
    <dbReference type="NCBI Taxonomy" id="1331704"/>
    <lineage>
        <taxon>Bacteria</taxon>
        <taxon>Pseudomonadati</taxon>
        <taxon>Bacteroidota</taxon>
        <taxon>Saprospiria</taxon>
        <taxon>Saprospirales</taxon>
        <taxon>Saprospiraceae</taxon>
        <taxon>Aureispira</taxon>
        <taxon>environmental samples</taxon>
    </lineage>
</organism>
<reference evidence="2" key="1">
    <citation type="submission" date="2020-01" db="EMBL/GenBank/DDBJ databases">
        <authorList>
            <person name="Meier V. D."/>
            <person name="Meier V D."/>
        </authorList>
    </citation>
    <scope>NUCLEOTIDE SEQUENCE</scope>
    <source>
        <strain evidence="2">HLG_WM_MAG_10</strain>
    </source>
</reference>
<name>A0A6S6SGL3_9BACT</name>
<dbReference type="PANTHER" id="PTHR36444:SF2">
    <property type="entry name" value="TRANSCRIPTIONAL REGULATOR PROTEIN YOBU-RELATED"/>
    <property type="match status" value="1"/>
</dbReference>
<dbReference type="Pfam" id="PF14526">
    <property type="entry name" value="Cass2"/>
    <property type="match status" value="1"/>
</dbReference>
<accession>A0A6S6SGL3</accession>
<keyword evidence="2" id="KW-0238">DNA-binding</keyword>
<proteinExistence type="predicted"/>
<dbReference type="Gene3D" id="3.20.80.10">
    <property type="entry name" value="Regulatory factor, effector binding domain"/>
    <property type="match status" value="1"/>
</dbReference>
<dbReference type="InterPro" id="IPR010499">
    <property type="entry name" value="AraC_E-bd"/>
</dbReference>
<dbReference type="AlphaFoldDB" id="A0A6S6SGL3"/>
<evidence type="ECO:0000259" key="1">
    <source>
        <dbReference type="SMART" id="SM00871"/>
    </source>
</evidence>
<dbReference type="InterPro" id="IPR011256">
    <property type="entry name" value="Reg_factor_effector_dom_sf"/>
</dbReference>
<dbReference type="InterPro" id="IPR053182">
    <property type="entry name" value="YobU-like_regulator"/>
</dbReference>
<sequence length="153" mass="17334">MQKETIAPFQIIGISVRTSNQDNQAATDIPALWNRFMTETILEKIPNKIDAEIYSIYTNYEGDHSQPYDTILGCKVSSLDHIPEGMLGKTFEGGKVAKFTSKGNLEDNIVYKTWLDIWKTDLDRTYTADFEIYGAKSLDRANAEVDIFIAINE</sequence>